<dbReference type="UniPathway" id="UPA00121">
    <property type="reaction ID" value="UER00345"/>
</dbReference>
<dbReference type="InterPro" id="IPR001086">
    <property type="entry name" value="Preph_deHydtase"/>
</dbReference>
<evidence type="ECO:0000256" key="5">
    <source>
        <dbReference type="ARBA" id="ARBA00023141"/>
    </source>
</evidence>
<feature type="domain" description="Prephenate dehydratase" evidence="10">
    <location>
        <begin position="2"/>
        <end position="177"/>
    </location>
</feature>
<comment type="catalytic activity">
    <reaction evidence="8 9">
        <text>prephenate + H(+) = 3-phenylpyruvate + CO2 + H2O</text>
        <dbReference type="Rhea" id="RHEA:21648"/>
        <dbReference type="ChEBI" id="CHEBI:15377"/>
        <dbReference type="ChEBI" id="CHEBI:15378"/>
        <dbReference type="ChEBI" id="CHEBI:16526"/>
        <dbReference type="ChEBI" id="CHEBI:18005"/>
        <dbReference type="ChEBI" id="CHEBI:29934"/>
        <dbReference type="EC" id="4.2.1.51"/>
    </reaction>
</comment>
<dbReference type="PANTHER" id="PTHR21022">
    <property type="entry name" value="PREPHENATE DEHYDRATASE P PROTEIN"/>
    <property type="match status" value="1"/>
</dbReference>
<dbReference type="EC" id="4.2.1.51" evidence="2 9"/>
<dbReference type="InterPro" id="IPR045865">
    <property type="entry name" value="ACT-like_dom_sf"/>
</dbReference>
<dbReference type="FunFam" id="3.40.190.10:FF:000034">
    <property type="entry name" value="Chorismate mutase/prephenate dehydratase"/>
    <property type="match status" value="1"/>
</dbReference>
<dbReference type="Pfam" id="PF00800">
    <property type="entry name" value="PDT"/>
    <property type="match status" value="1"/>
</dbReference>
<dbReference type="GO" id="GO:0009094">
    <property type="term" value="P:L-phenylalanine biosynthetic process"/>
    <property type="evidence" value="ECO:0007669"/>
    <property type="project" value="UniProtKB-UniPathway"/>
</dbReference>
<protein>
    <recommendedName>
        <fullName evidence="3 9">Prephenate dehydratase</fullName>
        <shortName evidence="9">PDT</shortName>
        <ecNumber evidence="2 9">4.2.1.51</ecNumber>
    </recommendedName>
</protein>
<dbReference type="Gene3D" id="3.30.70.260">
    <property type="match status" value="1"/>
</dbReference>
<evidence type="ECO:0000313" key="13">
    <source>
        <dbReference type="Proteomes" id="UP000014113"/>
    </source>
</evidence>
<dbReference type="PATRIC" id="fig|1121865.3.peg.528"/>
<sequence length="276" mass="31320">MKLAYLGPENSFSYQAANAVQTDEELIAFPSIPLCMDALKRKLVDYAIIPIENSLEGSVHASVDRLYEQNDYQVQAEIILPIHQQLIGYDGKNIQKILSHPQALAQCQKFLETNYPNVQLEAVQSTTAAIEAVVKHPKLKIAAIGSKQAARAYQVPIIAENIQDNAYNQTRFWILGKKDFTPTQLTFLEKRLTLYVTLPSNLPGALHKVLAAFAWRDINLSKIESRPQKTKLGEYFFIIDLEYTQDAKRYQYAIEELQVLGCQVQQIGIYPIYQLD</sequence>
<dbReference type="AlphaFoldDB" id="S1N6J6"/>
<dbReference type="PROSITE" id="PS00857">
    <property type="entry name" value="PREPHENATE_DEHYDR_1"/>
    <property type="match status" value="1"/>
</dbReference>
<dbReference type="RefSeq" id="WP_016182698.1">
    <property type="nucleotide sequence ID" value="NZ_JXKI01000014.1"/>
</dbReference>
<keyword evidence="7 9" id="KW-0456">Lyase</keyword>
<evidence type="ECO:0000256" key="1">
    <source>
        <dbReference type="ARBA" id="ARBA00004741"/>
    </source>
</evidence>
<dbReference type="OrthoDB" id="9802281at2"/>
<dbReference type="SUPFAM" id="SSF53850">
    <property type="entry name" value="Periplasmic binding protein-like II"/>
    <property type="match status" value="1"/>
</dbReference>
<comment type="caution">
    <text evidence="12">The sequence shown here is derived from an EMBL/GenBank/DDBJ whole genome shotgun (WGS) entry which is preliminary data.</text>
</comment>
<dbReference type="EMBL" id="ASWJ01000004">
    <property type="protein sequence ID" value="EOW84637.1"/>
    <property type="molecule type" value="Genomic_DNA"/>
</dbReference>
<dbReference type="GO" id="GO:0005737">
    <property type="term" value="C:cytoplasm"/>
    <property type="evidence" value="ECO:0007669"/>
    <property type="project" value="TreeGrafter"/>
</dbReference>
<dbReference type="SUPFAM" id="SSF55021">
    <property type="entry name" value="ACT-like"/>
    <property type="match status" value="1"/>
</dbReference>
<dbReference type="NCBIfam" id="NF008865">
    <property type="entry name" value="PRK11898.1"/>
    <property type="match status" value="1"/>
</dbReference>
<dbReference type="PROSITE" id="PS51671">
    <property type="entry name" value="ACT"/>
    <property type="match status" value="1"/>
</dbReference>
<evidence type="ECO:0000256" key="8">
    <source>
        <dbReference type="ARBA" id="ARBA00047848"/>
    </source>
</evidence>
<dbReference type="Gene3D" id="3.40.190.10">
    <property type="entry name" value="Periplasmic binding protein-like II"/>
    <property type="match status" value="2"/>
</dbReference>
<dbReference type="PROSITE" id="PS00858">
    <property type="entry name" value="PREPHENATE_DEHYDR_2"/>
    <property type="match status" value="1"/>
</dbReference>
<dbReference type="PANTHER" id="PTHR21022:SF19">
    <property type="entry name" value="PREPHENATE DEHYDRATASE-RELATED"/>
    <property type="match status" value="1"/>
</dbReference>
<dbReference type="GO" id="GO:0004664">
    <property type="term" value="F:prephenate dehydratase activity"/>
    <property type="evidence" value="ECO:0007669"/>
    <property type="project" value="UniProtKB-UniRule"/>
</dbReference>
<organism evidence="12 13">
    <name type="scientific">Enterococcus columbae DSM 7374 = ATCC 51263</name>
    <dbReference type="NCBI Taxonomy" id="1121865"/>
    <lineage>
        <taxon>Bacteria</taxon>
        <taxon>Bacillati</taxon>
        <taxon>Bacillota</taxon>
        <taxon>Bacilli</taxon>
        <taxon>Lactobacillales</taxon>
        <taxon>Enterococcaceae</taxon>
        <taxon>Enterococcus</taxon>
    </lineage>
</organism>
<dbReference type="PROSITE" id="PS51171">
    <property type="entry name" value="PREPHENATE_DEHYDR_3"/>
    <property type="match status" value="1"/>
</dbReference>
<dbReference type="CDD" id="cd13633">
    <property type="entry name" value="PBP2_Sa-PDT_like"/>
    <property type="match status" value="1"/>
</dbReference>
<feature type="domain" description="ACT" evidence="11">
    <location>
        <begin position="194"/>
        <end position="271"/>
    </location>
</feature>
<evidence type="ECO:0000256" key="9">
    <source>
        <dbReference type="RuleBase" id="RU361254"/>
    </source>
</evidence>
<dbReference type="Proteomes" id="UP000014113">
    <property type="component" value="Unassembled WGS sequence"/>
</dbReference>
<keyword evidence="5 9" id="KW-0057">Aromatic amino acid biosynthesis</keyword>
<evidence type="ECO:0000256" key="6">
    <source>
        <dbReference type="ARBA" id="ARBA00023222"/>
    </source>
</evidence>
<evidence type="ECO:0000259" key="11">
    <source>
        <dbReference type="PROSITE" id="PS51671"/>
    </source>
</evidence>
<dbReference type="eggNOG" id="COG0077">
    <property type="taxonomic scope" value="Bacteria"/>
</dbReference>
<evidence type="ECO:0000256" key="4">
    <source>
        <dbReference type="ARBA" id="ARBA00022605"/>
    </source>
</evidence>
<evidence type="ECO:0000259" key="10">
    <source>
        <dbReference type="PROSITE" id="PS51171"/>
    </source>
</evidence>
<evidence type="ECO:0000256" key="3">
    <source>
        <dbReference type="ARBA" id="ARBA00021872"/>
    </source>
</evidence>
<keyword evidence="4 9" id="KW-0028">Amino-acid biosynthesis</keyword>
<dbReference type="InterPro" id="IPR018528">
    <property type="entry name" value="Preph_deHydtase_CS"/>
</dbReference>
<evidence type="ECO:0000313" key="12">
    <source>
        <dbReference type="EMBL" id="EOW84637.1"/>
    </source>
</evidence>
<name>S1N6J6_9ENTE</name>
<dbReference type="CDD" id="cd04905">
    <property type="entry name" value="ACT_CM-PDT"/>
    <property type="match status" value="1"/>
</dbReference>
<evidence type="ECO:0000256" key="7">
    <source>
        <dbReference type="ARBA" id="ARBA00023239"/>
    </source>
</evidence>
<reference evidence="12 13" key="1">
    <citation type="submission" date="2013-03" db="EMBL/GenBank/DDBJ databases">
        <title>The Genome Sequence of Enterococcus columbae ATCC_51263 (PacBio/Illumina hybrid assembly).</title>
        <authorList>
            <consortium name="The Broad Institute Genomics Platform"/>
            <consortium name="The Broad Institute Genome Sequencing Center for Infectious Disease"/>
            <person name="Earl A."/>
            <person name="Russ C."/>
            <person name="Gilmore M."/>
            <person name="Surin D."/>
            <person name="Walker B."/>
            <person name="Young S."/>
            <person name="Zeng Q."/>
            <person name="Gargeya S."/>
            <person name="Fitzgerald M."/>
            <person name="Haas B."/>
            <person name="Abouelleil A."/>
            <person name="Allen A.W."/>
            <person name="Alvarado L."/>
            <person name="Arachchi H.M."/>
            <person name="Berlin A.M."/>
            <person name="Chapman S.B."/>
            <person name="Gainer-Dewar J."/>
            <person name="Goldberg J."/>
            <person name="Griggs A."/>
            <person name="Gujja S."/>
            <person name="Hansen M."/>
            <person name="Howarth C."/>
            <person name="Imamovic A."/>
            <person name="Ireland A."/>
            <person name="Larimer J."/>
            <person name="McCowan C."/>
            <person name="Murphy C."/>
            <person name="Pearson M."/>
            <person name="Poon T.W."/>
            <person name="Priest M."/>
            <person name="Roberts A."/>
            <person name="Saif S."/>
            <person name="Shea T."/>
            <person name="Sisk P."/>
            <person name="Sykes S."/>
            <person name="Wortman J."/>
            <person name="Nusbaum C."/>
            <person name="Birren B."/>
        </authorList>
    </citation>
    <scope>NUCLEOTIDE SEQUENCE [LARGE SCALE GENOMIC DNA]</scope>
    <source>
        <strain evidence="12 13">ATCC 51263</strain>
    </source>
</reference>
<keyword evidence="13" id="KW-1185">Reference proteome</keyword>
<accession>S1N6J6</accession>
<gene>
    <name evidence="9" type="primary">pheA</name>
    <name evidence="12" type="ORF">I568_01133</name>
</gene>
<dbReference type="STRING" id="1121865.OMW_00535"/>
<dbReference type="InterPro" id="IPR002912">
    <property type="entry name" value="ACT_dom"/>
</dbReference>
<proteinExistence type="predicted"/>
<keyword evidence="6 9" id="KW-0584">Phenylalanine biosynthesis</keyword>
<dbReference type="Pfam" id="PF01842">
    <property type="entry name" value="ACT"/>
    <property type="match status" value="1"/>
</dbReference>
<comment type="pathway">
    <text evidence="1 9">Amino-acid biosynthesis; L-phenylalanine biosynthesis; phenylpyruvate from prephenate: step 1/1.</text>
</comment>
<evidence type="ECO:0000256" key="2">
    <source>
        <dbReference type="ARBA" id="ARBA00013147"/>
    </source>
</evidence>